<protein>
    <submittedName>
        <fullName evidence="1">Anoxia up-regulated protein-related protein</fullName>
    </submittedName>
</protein>
<dbReference type="KEGG" id="tva:4760951"/>
<dbReference type="SMR" id="A2EW74"/>
<organism evidence="1 2">
    <name type="scientific">Trichomonas vaginalis (strain ATCC PRA-98 / G3)</name>
    <dbReference type="NCBI Taxonomy" id="412133"/>
    <lineage>
        <taxon>Eukaryota</taxon>
        <taxon>Metamonada</taxon>
        <taxon>Parabasalia</taxon>
        <taxon>Trichomonadida</taxon>
        <taxon>Trichomonadidae</taxon>
        <taxon>Trichomonas</taxon>
    </lineage>
</organism>
<reference evidence="1" key="2">
    <citation type="journal article" date="2007" name="Science">
        <title>Draft genome sequence of the sexually transmitted pathogen Trichomonas vaginalis.</title>
        <authorList>
            <person name="Carlton J.M."/>
            <person name="Hirt R.P."/>
            <person name="Silva J.C."/>
            <person name="Delcher A.L."/>
            <person name="Schatz M."/>
            <person name="Zhao Q."/>
            <person name="Wortman J.R."/>
            <person name="Bidwell S.L."/>
            <person name="Alsmark U.C.M."/>
            <person name="Besteiro S."/>
            <person name="Sicheritz-Ponten T."/>
            <person name="Noel C.J."/>
            <person name="Dacks J.B."/>
            <person name="Foster P.G."/>
            <person name="Simillion C."/>
            <person name="Van de Peer Y."/>
            <person name="Miranda-Saavedra D."/>
            <person name="Barton G.J."/>
            <person name="Westrop G.D."/>
            <person name="Mueller S."/>
            <person name="Dessi D."/>
            <person name="Fiori P.L."/>
            <person name="Ren Q."/>
            <person name="Paulsen I."/>
            <person name="Zhang H."/>
            <person name="Bastida-Corcuera F.D."/>
            <person name="Simoes-Barbosa A."/>
            <person name="Brown M.T."/>
            <person name="Hayes R.D."/>
            <person name="Mukherjee M."/>
            <person name="Okumura C.Y."/>
            <person name="Schneider R."/>
            <person name="Smith A.J."/>
            <person name="Vanacova S."/>
            <person name="Villalvazo M."/>
            <person name="Haas B.J."/>
            <person name="Pertea M."/>
            <person name="Feldblyum T.V."/>
            <person name="Utterback T.R."/>
            <person name="Shu C.L."/>
            <person name="Osoegawa K."/>
            <person name="de Jong P.J."/>
            <person name="Hrdy I."/>
            <person name="Horvathova L."/>
            <person name="Zubacova Z."/>
            <person name="Dolezal P."/>
            <person name="Malik S.B."/>
            <person name="Logsdon J.M. Jr."/>
            <person name="Henze K."/>
            <person name="Gupta A."/>
            <person name="Wang C.C."/>
            <person name="Dunne R.L."/>
            <person name="Upcroft J.A."/>
            <person name="Upcroft P."/>
            <person name="White O."/>
            <person name="Salzberg S.L."/>
            <person name="Tang P."/>
            <person name="Chiu C.-H."/>
            <person name="Lee Y.-S."/>
            <person name="Embley T.M."/>
            <person name="Coombs G.H."/>
            <person name="Mottram J.C."/>
            <person name="Tachezy J."/>
            <person name="Fraser-Liggett C.M."/>
            <person name="Johnson P.J."/>
        </authorList>
    </citation>
    <scope>NUCLEOTIDE SEQUENCE [LARGE SCALE GENOMIC DNA]</scope>
    <source>
        <strain evidence="1">G3</strain>
    </source>
</reference>
<name>A2EW74_TRIV3</name>
<accession>A2EW74</accession>
<dbReference type="InParanoid" id="A2EW74"/>
<gene>
    <name evidence="1" type="ORF">TVAG_415440</name>
</gene>
<reference evidence="1" key="1">
    <citation type="submission" date="2006-10" db="EMBL/GenBank/DDBJ databases">
        <authorList>
            <person name="Amadeo P."/>
            <person name="Zhao Q."/>
            <person name="Wortman J."/>
            <person name="Fraser-Liggett C."/>
            <person name="Carlton J."/>
        </authorList>
    </citation>
    <scope>NUCLEOTIDE SEQUENCE</scope>
    <source>
        <strain evidence="1">G3</strain>
    </source>
</reference>
<dbReference type="AlphaFoldDB" id="A2EW74"/>
<dbReference type="VEuPathDB" id="TrichDB:TVAG_415440"/>
<proteinExistence type="predicted"/>
<sequence length="111" mass="11626">MDGPLKTIILKPCCPALIDNILPNVNREDPSEAASLCAAKDDVNKCVDEFLSSVERDLSGIAIEEEEEASPAEGETAIVEDVAVAEKAAEEAAAKIAEEAAAKEAEETAVN</sequence>
<evidence type="ECO:0000313" key="1">
    <source>
        <dbReference type="EMBL" id="EAY03110.1"/>
    </source>
</evidence>
<dbReference type="Proteomes" id="UP000001542">
    <property type="component" value="Unassembled WGS sequence"/>
</dbReference>
<evidence type="ECO:0000313" key="2">
    <source>
        <dbReference type="Proteomes" id="UP000001542"/>
    </source>
</evidence>
<dbReference type="VEuPathDB" id="TrichDB:TVAGG3_0769060"/>
<dbReference type="RefSeq" id="XP_001315333.1">
    <property type="nucleotide sequence ID" value="XM_001315298.1"/>
</dbReference>
<dbReference type="EMBL" id="DS113515">
    <property type="protein sequence ID" value="EAY03110.1"/>
    <property type="molecule type" value="Genomic_DNA"/>
</dbReference>
<keyword evidence="2" id="KW-1185">Reference proteome</keyword>